<dbReference type="AlphaFoldDB" id="A0A451AKM1"/>
<sequence>MNLILLQMDDPAVVSNKAYAHAVASPRLRREEPDTLPATGTLGCSITWIPEDRFDENNPLDLSWRGGAATIADVILS</sequence>
<dbReference type="EMBL" id="CAADGD010000021">
    <property type="protein sequence ID" value="VFK69918.1"/>
    <property type="molecule type" value="Genomic_DNA"/>
</dbReference>
<organism evidence="1">
    <name type="scientific">Candidatus Kentrum sp. UNK</name>
    <dbReference type="NCBI Taxonomy" id="2126344"/>
    <lineage>
        <taxon>Bacteria</taxon>
        <taxon>Pseudomonadati</taxon>
        <taxon>Pseudomonadota</taxon>
        <taxon>Gammaproteobacteria</taxon>
        <taxon>Candidatus Kentrum</taxon>
    </lineage>
</organism>
<dbReference type="EMBL" id="CAADFZ010000099">
    <property type="protein sequence ID" value="VFK66581.1"/>
    <property type="molecule type" value="Genomic_DNA"/>
</dbReference>
<protein>
    <submittedName>
        <fullName evidence="1">Uncharacterized protein</fullName>
    </submittedName>
</protein>
<gene>
    <name evidence="1" type="ORF">BECKUNK1418G_GA0071005_109910</name>
    <name evidence="2" type="ORF">BECKUNK1418H_GA0071006_102110</name>
</gene>
<evidence type="ECO:0000313" key="1">
    <source>
        <dbReference type="EMBL" id="VFK66581.1"/>
    </source>
</evidence>
<evidence type="ECO:0000313" key="2">
    <source>
        <dbReference type="EMBL" id="VFK69918.1"/>
    </source>
</evidence>
<proteinExistence type="predicted"/>
<name>A0A451AKM1_9GAMM</name>
<reference evidence="1" key="1">
    <citation type="submission" date="2019-02" db="EMBL/GenBank/DDBJ databases">
        <authorList>
            <person name="Gruber-Vodicka R. H."/>
            <person name="Seah K. B. B."/>
        </authorList>
    </citation>
    <scope>NUCLEOTIDE SEQUENCE</scope>
    <source>
        <strain evidence="2">BECK_BY19</strain>
        <strain evidence="1">BECK_BY8</strain>
    </source>
</reference>
<accession>A0A451AKM1</accession>